<name>A0A0M6Y279_9HYPH</name>
<dbReference type="AlphaFoldDB" id="A0A0M6Y279"/>
<sequence>MDEYQLKNFLKFAPARLGLVPKKHLLVHIPKNGGMSVRHAKALEGNLVLANRRRLKSKAYANALMTFMKDRGLHPGYEHARLRDIDISVRAGTVPFAVVRNPWARTFSRFKFYLQTSGSHEAEFDLTVKGFEEFLETRHEWGKVDFFWHRASLGWYPQSDYVIDERGQVAVNILRQEKLGPELARYLGADDTLEQRNISRNARADQRKFYTDRNIGIVADWYKTEIELFGFDFDTPATRNVFFS</sequence>
<evidence type="ECO:0000313" key="1">
    <source>
        <dbReference type="EMBL" id="CTQ44195.1"/>
    </source>
</evidence>
<dbReference type="EMBL" id="CXST01000002">
    <property type="protein sequence ID" value="CTQ44195.1"/>
    <property type="molecule type" value="Genomic_DNA"/>
</dbReference>
<proteinExistence type="predicted"/>
<gene>
    <name evidence="1" type="ORF">LAL4801_02637</name>
</gene>
<dbReference type="Proteomes" id="UP000048926">
    <property type="component" value="Unassembled WGS sequence"/>
</dbReference>
<keyword evidence="2" id="KW-1185">Reference proteome</keyword>
<dbReference type="RefSeq" id="WP_055656968.1">
    <property type="nucleotide sequence ID" value="NZ_CXST01000002.1"/>
</dbReference>
<reference evidence="2" key="1">
    <citation type="submission" date="2015-07" db="EMBL/GenBank/DDBJ databases">
        <authorList>
            <person name="Rodrigo-Torres Lidia"/>
            <person name="Arahal R.David."/>
        </authorList>
    </citation>
    <scope>NUCLEOTIDE SEQUENCE [LARGE SCALE GENOMIC DNA]</scope>
    <source>
        <strain evidence="2">CECT 4801</strain>
    </source>
</reference>
<organism evidence="1 2">
    <name type="scientific">Roseibium aggregatum</name>
    <dbReference type="NCBI Taxonomy" id="187304"/>
    <lineage>
        <taxon>Bacteria</taxon>
        <taxon>Pseudomonadati</taxon>
        <taxon>Pseudomonadota</taxon>
        <taxon>Alphaproteobacteria</taxon>
        <taxon>Hyphomicrobiales</taxon>
        <taxon>Stappiaceae</taxon>
        <taxon>Roseibium</taxon>
    </lineage>
</organism>
<evidence type="ECO:0000313" key="2">
    <source>
        <dbReference type="Proteomes" id="UP000048926"/>
    </source>
</evidence>
<dbReference type="STRING" id="187304.B0E33_10825"/>
<protein>
    <recommendedName>
        <fullName evidence="3">Sulfotransferase family protein</fullName>
    </recommendedName>
</protein>
<dbReference type="OrthoDB" id="288532at2"/>
<accession>A0A0M6Y279</accession>
<evidence type="ECO:0008006" key="3">
    <source>
        <dbReference type="Google" id="ProtNLM"/>
    </source>
</evidence>